<dbReference type="EMBL" id="JBBPBN010000043">
    <property type="protein sequence ID" value="KAK8997124.1"/>
    <property type="molecule type" value="Genomic_DNA"/>
</dbReference>
<sequence>MVPNPEEASHGVEQGLHLVHSLLACTMAVGCMTSTLQLVNALSNMGSYYSFDWFTAEGFLLLCHRIEIWTIASSKCRRKRHDRESRSRELEACSSRMLAHLQLDHVF</sequence>
<comment type="caution">
    <text evidence="1">The sequence shown here is derived from an EMBL/GenBank/DDBJ whole genome shotgun (WGS) entry which is preliminary data.</text>
</comment>
<keyword evidence="2" id="KW-1185">Reference proteome</keyword>
<dbReference type="Proteomes" id="UP001396334">
    <property type="component" value="Unassembled WGS sequence"/>
</dbReference>
<protein>
    <submittedName>
        <fullName evidence="1">Uncharacterized protein</fullName>
    </submittedName>
</protein>
<organism evidence="1 2">
    <name type="scientific">Hibiscus sabdariffa</name>
    <name type="common">roselle</name>
    <dbReference type="NCBI Taxonomy" id="183260"/>
    <lineage>
        <taxon>Eukaryota</taxon>
        <taxon>Viridiplantae</taxon>
        <taxon>Streptophyta</taxon>
        <taxon>Embryophyta</taxon>
        <taxon>Tracheophyta</taxon>
        <taxon>Spermatophyta</taxon>
        <taxon>Magnoliopsida</taxon>
        <taxon>eudicotyledons</taxon>
        <taxon>Gunneridae</taxon>
        <taxon>Pentapetalae</taxon>
        <taxon>rosids</taxon>
        <taxon>malvids</taxon>
        <taxon>Malvales</taxon>
        <taxon>Malvaceae</taxon>
        <taxon>Malvoideae</taxon>
        <taxon>Hibiscus</taxon>
    </lineage>
</organism>
<reference evidence="1 2" key="1">
    <citation type="journal article" date="2024" name="G3 (Bethesda)">
        <title>Genome assembly of Hibiscus sabdariffa L. provides insights into metabolisms of medicinal natural products.</title>
        <authorList>
            <person name="Kim T."/>
        </authorList>
    </citation>
    <scope>NUCLEOTIDE SEQUENCE [LARGE SCALE GENOMIC DNA]</scope>
    <source>
        <strain evidence="1">TK-2024</strain>
        <tissue evidence="1">Old leaves</tissue>
    </source>
</reference>
<evidence type="ECO:0000313" key="2">
    <source>
        <dbReference type="Proteomes" id="UP001396334"/>
    </source>
</evidence>
<proteinExistence type="predicted"/>
<evidence type="ECO:0000313" key="1">
    <source>
        <dbReference type="EMBL" id="KAK8997124.1"/>
    </source>
</evidence>
<gene>
    <name evidence="1" type="ORF">V6N11_020610</name>
</gene>
<name>A0ABR2Q8X8_9ROSI</name>
<accession>A0ABR2Q8X8</accession>